<feature type="non-terminal residue" evidence="10">
    <location>
        <position position="1"/>
    </location>
</feature>
<evidence type="ECO:0000256" key="2">
    <source>
        <dbReference type="ARBA" id="ARBA00012637"/>
    </source>
</evidence>
<evidence type="ECO:0000256" key="7">
    <source>
        <dbReference type="ARBA" id="ARBA00047599"/>
    </source>
</evidence>
<keyword evidence="4" id="KW-0274">FAD</keyword>
<sequence length="304" mass="34044">GAIIEPIRDNVPKCDFLRVHCKDVDLENKKVICDSGLELDYDHLVVAVGAQPNTFGIPGVDTYGRFLKEIEHGRRVRKEMLDIIERAEVALAAGNIDKVKQLLSFVVVGGGPTGVEFCGELSDFIRQDLKRRYPKIAEYFQVTLVEALPSLLTMFDKSVGKYVQDHLERQGVSVKLKAMVKKVEEERVHLATEEGVVDMDYGILVWVAGVGMRPFTRALCEKIGKEHGQTDRRGLVVDECLRVRGTRPGEVFAVGDCAVSGKPPTAQVAYQQGKYLGRMFRLGKEHLITDPKSPPFKYCWDVLR</sequence>
<evidence type="ECO:0000256" key="8">
    <source>
        <dbReference type="ARBA" id="ARBA00049010"/>
    </source>
</evidence>
<evidence type="ECO:0000259" key="9">
    <source>
        <dbReference type="Pfam" id="PF07992"/>
    </source>
</evidence>
<gene>
    <name evidence="10" type="ORF">SCF082_LOCUS188</name>
</gene>
<evidence type="ECO:0000313" key="10">
    <source>
        <dbReference type="EMBL" id="CAK8985529.1"/>
    </source>
</evidence>
<keyword evidence="3" id="KW-0285">Flavoprotein</keyword>
<dbReference type="PANTHER" id="PTHR43706">
    <property type="entry name" value="NADH DEHYDROGENASE"/>
    <property type="match status" value="1"/>
</dbReference>
<comment type="caution">
    <text evidence="10">The sequence shown here is derived from an EMBL/GenBank/DDBJ whole genome shotgun (WGS) entry which is preliminary data.</text>
</comment>
<dbReference type="InterPro" id="IPR023753">
    <property type="entry name" value="FAD/NAD-binding_dom"/>
</dbReference>
<evidence type="ECO:0000256" key="1">
    <source>
        <dbReference type="ARBA" id="ARBA00005272"/>
    </source>
</evidence>
<dbReference type="InterPro" id="IPR045024">
    <property type="entry name" value="NDH-2"/>
</dbReference>
<keyword evidence="5" id="KW-0560">Oxidoreductase</keyword>
<comment type="similarity">
    <text evidence="1">Belongs to the NADH dehydrogenase family.</text>
</comment>
<evidence type="ECO:0000256" key="6">
    <source>
        <dbReference type="ARBA" id="ARBA00023027"/>
    </source>
</evidence>
<reference evidence="10 11" key="1">
    <citation type="submission" date="2024-02" db="EMBL/GenBank/DDBJ databases">
        <authorList>
            <person name="Chen Y."/>
            <person name="Shah S."/>
            <person name="Dougan E. K."/>
            <person name="Thang M."/>
            <person name="Chan C."/>
        </authorList>
    </citation>
    <scope>NUCLEOTIDE SEQUENCE [LARGE SCALE GENOMIC DNA]</scope>
</reference>
<protein>
    <recommendedName>
        <fullName evidence="2">NADH:ubiquinone reductase (non-electrogenic)</fullName>
        <ecNumber evidence="2">1.6.5.9</ecNumber>
    </recommendedName>
</protein>
<evidence type="ECO:0000313" key="11">
    <source>
        <dbReference type="Proteomes" id="UP001642464"/>
    </source>
</evidence>
<comment type="catalytic activity">
    <reaction evidence="7">
        <text>a quinone + NADH + H(+) = a quinol + NAD(+)</text>
        <dbReference type="Rhea" id="RHEA:46160"/>
        <dbReference type="ChEBI" id="CHEBI:15378"/>
        <dbReference type="ChEBI" id="CHEBI:24646"/>
        <dbReference type="ChEBI" id="CHEBI:57540"/>
        <dbReference type="ChEBI" id="CHEBI:57945"/>
        <dbReference type="ChEBI" id="CHEBI:132124"/>
        <dbReference type="EC" id="1.6.5.9"/>
    </reaction>
</comment>
<dbReference type="InterPro" id="IPR036188">
    <property type="entry name" value="FAD/NAD-bd_sf"/>
</dbReference>
<keyword evidence="6" id="KW-0520">NAD</keyword>
<dbReference type="PRINTS" id="PR00368">
    <property type="entry name" value="FADPNR"/>
</dbReference>
<dbReference type="Proteomes" id="UP001642464">
    <property type="component" value="Unassembled WGS sequence"/>
</dbReference>
<keyword evidence="11" id="KW-1185">Reference proteome</keyword>
<evidence type="ECO:0000256" key="4">
    <source>
        <dbReference type="ARBA" id="ARBA00022827"/>
    </source>
</evidence>
<dbReference type="SUPFAM" id="SSF51905">
    <property type="entry name" value="FAD/NAD(P)-binding domain"/>
    <property type="match status" value="1"/>
</dbReference>
<dbReference type="EMBL" id="CAXAMM010000022">
    <property type="protein sequence ID" value="CAK8985529.1"/>
    <property type="molecule type" value="Genomic_DNA"/>
</dbReference>
<comment type="catalytic activity">
    <reaction evidence="8">
        <text>a ubiquinone + NADH + H(+) = a ubiquinol + NAD(+)</text>
        <dbReference type="Rhea" id="RHEA:23152"/>
        <dbReference type="Rhea" id="RHEA-COMP:9565"/>
        <dbReference type="Rhea" id="RHEA-COMP:9566"/>
        <dbReference type="ChEBI" id="CHEBI:15378"/>
        <dbReference type="ChEBI" id="CHEBI:16389"/>
        <dbReference type="ChEBI" id="CHEBI:17976"/>
        <dbReference type="ChEBI" id="CHEBI:57540"/>
        <dbReference type="ChEBI" id="CHEBI:57945"/>
    </reaction>
</comment>
<name>A0ABP0H5N5_9DINO</name>
<evidence type="ECO:0000256" key="3">
    <source>
        <dbReference type="ARBA" id="ARBA00022630"/>
    </source>
</evidence>
<accession>A0ABP0H5N5</accession>
<dbReference type="Pfam" id="PF07992">
    <property type="entry name" value="Pyr_redox_2"/>
    <property type="match status" value="1"/>
</dbReference>
<organism evidence="10 11">
    <name type="scientific">Durusdinium trenchii</name>
    <dbReference type="NCBI Taxonomy" id="1381693"/>
    <lineage>
        <taxon>Eukaryota</taxon>
        <taxon>Sar</taxon>
        <taxon>Alveolata</taxon>
        <taxon>Dinophyceae</taxon>
        <taxon>Suessiales</taxon>
        <taxon>Symbiodiniaceae</taxon>
        <taxon>Durusdinium</taxon>
    </lineage>
</organism>
<proteinExistence type="inferred from homology"/>
<dbReference type="Gene3D" id="3.50.50.100">
    <property type="match status" value="1"/>
</dbReference>
<dbReference type="EC" id="1.6.5.9" evidence="2"/>
<feature type="domain" description="FAD/NAD(P)-binding" evidence="9">
    <location>
        <begin position="17"/>
        <end position="273"/>
    </location>
</feature>
<dbReference type="PANTHER" id="PTHR43706:SF47">
    <property type="entry name" value="EXTERNAL NADH-UBIQUINONE OXIDOREDUCTASE 1, MITOCHONDRIAL-RELATED"/>
    <property type="match status" value="1"/>
</dbReference>
<evidence type="ECO:0000256" key="5">
    <source>
        <dbReference type="ARBA" id="ARBA00023002"/>
    </source>
</evidence>